<reference evidence="2 3" key="1">
    <citation type="submission" date="2018-11" db="EMBL/GenBank/DDBJ databases">
        <title>Genomes From Bacteria Associated with the Canine Oral Cavity: a Test Case for Automated Genome-Based Taxonomic Assignment.</title>
        <authorList>
            <person name="Coil D.A."/>
            <person name="Jospin G."/>
            <person name="Darling A.E."/>
            <person name="Wallis C."/>
            <person name="Davis I.J."/>
            <person name="Harris S."/>
            <person name="Eisen J.A."/>
            <person name="Holcombe L.J."/>
            <person name="O'Flynn C."/>
        </authorList>
    </citation>
    <scope>NUCLEOTIDE SEQUENCE [LARGE SCALE GENOMIC DNA]</scope>
    <source>
        <strain evidence="2 3">OH5050</strain>
    </source>
</reference>
<protein>
    <submittedName>
        <fullName evidence="2">Uncharacterized protein</fullName>
    </submittedName>
</protein>
<dbReference type="EMBL" id="RQZC01000027">
    <property type="protein sequence ID" value="RRD24460.1"/>
    <property type="molecule type" value="Genomic_DNA"/>
</dbReference>
<proteinExistence type="predicted"/>
<keyword evidence="3" id="KW-1185">Reference proteome</keyword>
<evidence type="ECO:0000256" key="1">
    <source>
        <dbReference type="SAM" id="MobiDB-lite"/>
    </source>
</evidence>
<accession>A0A3P1UST8</accession>
<dbReference type="Proteomes" id="UP000271272">
    <property type="component" value="Unassembled WGS sequence"/>
</dbReference>
<dbReference type="Gene3D" id="2.20.25.10">
    <property type="match status" value="1"/>
</dbReference>
<feature type="region of interest" description="Disordered" evidence="1">
    <location>
        <begin position="1"/>
        <end position="20"/>
    </location>
</feature>
<dbReference type="OrthoDB" id="9812205at2"/>
<organism evidence="2 3">
    <name type="scientific">Actinomyces bowdenii</name>
    <dbReference type="NCBI Taxonomy" id="131109"/>
    <lineage>
        <taxon>Bacteria</taxon>
        <taxon>Bacillati</taxon>
        <taxon>Actinomycetota</taxon>
        <taxon>Actinomycetes</taxon>
        <taxon>Actinomycetales</taxon>
        <taxon>Actinomycetaceae</taxon>
        <taxon>Actinomyces</taxon>
    </lineage>
</organism>
<dbReference type="InterPro" id="IPR005651">
    <property type="entry name" value="Trm112-like"/>
</dbReference>
<sequence>MTQGTGPARSGPERIDPGLRGILRCPITGEELEDGDAAAPVLISRGAALAYPVRDGVPILLPHEGRPLPA</sequence>
<evidence type="ECO:0000313" key="3">
    <source>
        <dbReference type="Proteomes" id="UP000271272"/>
    </source>
</evidence>
<dbReference type="AlphaFoldDB" id="A0A3P1UST8"/>
<name>A0A3P1UST8_9ACTO</name>
<dbReference type="SUPFAM" id="SSF158997">
    <property type="entry name" value="Trm112p-like"/>
    <property type="match status" value="1"/>
</dbReference>
<dbReference type="RefSeq" id="WP_124934610.1">
    <property type="nucleotide sequence ID" value="NZ_RQZC01000027.1"/>
</dbReference>
<evidence type="ECO:0000313" key="2">
    <source>
        <dbReference type="EMBL" id="RRD24460.1"/>
    </source>
</evidence>
<comment type="caution">
    <text evidence="2">The sequence shown here is derived from an EMBL/GenBank/DDBJ whole genome shotgun (WGS) entry which is preliminary data.</text>
</comment>
<dbReference type="Pfam" id="PF03966">
    <property type="entry name" value="Trm112p"/>
    <property type="match status" value="1"/>
</dbReference>
<gene>
    <name evidence="2" type="ORF">EII10_11295</name>
</gene>